<keyword evidence="10" id="KW-1185">Reference proteome</keyword>
<protein>
    <submittedName>
        <fullName evidence="9">HAMP domain-containing protein</fullName>
    </submittedName>
</protein>
<dbReference type="InterPro" id="IPR051310">
    <property type="entry name" value="MCP_chemotaxis"/>
</dbReference>
<gene>
    <name evidence="9" type="ORF">DY262_14745</name>
</gene>
<evidence type="ECO:0000259" key="7">
    <source>
        <dbReference type="PROSITE" id="PS50111"/>
    </source>
</evidence>
<dbReference type="Gene3D" id="1.10.287.950">
    <property type="entry name" value="Methyl-accepting chemotaxis protein"/>
    <property type="match status" value="1"/>
</dbReference>
<feature type="domain" description="Methyl-accepting transducer" evidence="7">
    <location>
        <begin position="270"/>
        <end position="499"/>
    </location>
</feature>
<feature type="transmembrane region" description="Helical" evidence="6">
    <location>
        <begin position="190"/>
        <end position="212"/>
    </location>
</feature>
<comment type="caution">
    <text evidence="9">The sequence shown here is derived from an EMBL/GenBank/DDBJ whole genome shotgun (WGS) entry which is preliminary data.</text>
</comment>
<evidence type="ECO:0000256" key="3">
    <source>
        <dbReference type="ARBA" id="ARBA00029447"/>
    </source>
</evidence>
<organism evidence="9 10">
    <name type="scientific">Hydrogenophaga borbori</name>
    <dbReference type="NCBI Taxonomy" id="2294117"/>
    <lineage>
        <taxon>Bacteria</taxon>
        <taxon>Pseudomonadati</taxon>
        <taxon>Pseudomonadota</taxon>
        <taxon>Betaproteobacteria</taxon>
        <taxon>Burkholderiales</taxon>
        <taxon>Comamonadaceae</taxon>
        <taxon>Hydrogenophaga</taxon>
    </lineage>
</organism>
<dbReference type="RefSeq" id="WP_116959872.1">
    <property type="nucleotide sequence ID" value="NZ_QVLS01000008.1"/>
</dbReference>
<dbReference type="CDD" id="cd19411">
    <property type="entry name" value="MCP2201-like_sensor"/>
    <property type="match status" value="1"/>
</dbReference>
<feature type="region of interest" description="Disordered" evidence="5">
    <location>
        <begin position="565"/>
        <end position="603"/>
    </location>
</feature>
<evidence type="ECO:0000256" key="5">
    <source>
        <dbReference type="SAM" id="MobiDB-lite"/>
    </source>
</evidence>
<evidence type="ECO:0000256" key="2">
    <source>
        <dbReference type="ARBA" id="ARBA00022481"/>
    </source>
</evidence>
<comment type="similarity">
    <text evidence="3">Belongs to the methyl-accepting chemotaxis (MCP) protein family.</text>
</comment>
<dbReference type="Pfam" id="PF00672">
    <property type="entry name" value="HAMP"/>
    <property type="match status" value="1"/>
</dbReference>
<proteinExistence type="inferred from homology"/>
<dbReference type="InterPro" id="IPR003660">
    <property type="entry name" value="HAMP_dom"/>
</dbReference>
<dbReference type="GO" id="GO:0007165">
    <property type="term" value="P:signal transduction"/>
    <property type="evidence" value="ECO:0007669"/>
    <property type="project" value="UniProtKB-KW"/>
</dbReference>
<dbReference type="PROSITE" id="PS50885">
    <property type="entry name" value="HAMP"/>
    <property type="match status" value="1"/>
</dbReference>
<dbReference type="PANTHER" id="PTHR43531:SF14">
    <property type="entry name" value="METHYL-ACCEPTING CHEMOTAXIS PROTEIN I-RELATED"/>
    <property type="match status" value="1"/>
</dbReference>
<dbReference type="SMART" id="SM00283">
    <property type="entry name" value="MA"/>
    <property type="match status" value="1"/>
</dbReference>
<dbReference type="SMART" id="SM00304">
    <property type="entry name" value="HAMP"/>
    <property type="match status" value="1"/>
</dbReference>
<keyword evidence="4" id="KW-0807">Transducer</keyword>
<dbReference type="GO" id="GO:0005886">
    <property type="term" value="C:plasma membrane"/>
    <property type="evidence" value="ECO:0007669"/>
    <property type="project" value="TreeGrafter"/>
</dbReference>
<evidence type="ECO:0000256" key="6">
    <source>
        <dbReference type="SAM" id="Phobius"/>
    </source>
</evidence>
<evidence type="ECO:0000259" key="8">
    <source>
        <dbReference type="PROSITE" id="PS50885"/>
    </source>
</evidence>
<dbReference type="AlphaFoldDB" id="A0A372EI05"/>
<dbReference type="Proteomes" id="UP000261931">
    <property type="component" value="Unassembled WGS sequence"/>
</dbReference>
<keyword evidence="6" id="KW-0812">Transmembrane</keyword>
<dbReference type="InterPro" id="IPR047347">
    <property type="entry name" value="YvaQ-like_sensor"/>
</dbReference>
<accession>A0A372EI05</accession>
<dbReference type="Pfam" id="PF00015">
    <property type="entry name" value="MCPsignal"/>
    <property type="match status" value="1"/>
</dbReference>
<dbReference type="PANTHER" id="PTHR43531">
    <property type="entry name" value="PROTEIN ICFG"/>
    <property type="match status" value="1"/>
</dbReference>
<name>A0A372EI05_9BURK</name>
<dbReference type="CDD" id="cd06225">
    <property type="entry name" value="HAMP"/>
    <property type="match status" value="1"/>
</dbReference>
<feature type="compositionally biased region" description="Low complexity" evidence="5">
    <location>
        <begin position="565"/>
        <end position="592"/>
    </location>
</feature>
<keyword evidence="6" id="KW-1133">Transmembrane helix</keyword>
<sequence length="603" mass="62584">MNFLRNMSVGTKLWAGVATIILALLATVISAGLRSARMTEQSERILTELSDKTALAVEWAGVTETTTTRVQASTLSSDPAITALYKDLIPAGSARISELQKALDAMPKTEAEVAALARIAELRTAVLSSLGKATKLKAAEDYAGAAHEITTNFNGAVTPYLNAVQDFGRMQNRILQEAQAAQAKERVTSITIAATQVGLLILGIAVGAFFLIRNIRQPLNETMAFAERMADGDLTATLNNDRGDEFGAMTRALGTMRDRLVSVVADVKRGTENITVAAKEISTGNNDLSSRTEQTASNLQQTAASMEQMSGAIKQSADSARVANQLADVAGQSAQKGGEVVNQVVSTMEEINQASRKINDIIGVIDGIAFQTNILALNAAVEAARAGEQGRGFAVVAGEVRSLAQRSAQAAKEIKGLIGASVDKVTVGTELVSQAGQTMSEIVENVVRVRDIIGEIASASGEQADGVNQINAAVSNLDQMTQQNAALVEESAAAASSMNDQAARLAEVVRIFRLDGSAASNGIAARPAGERHPRREPQLAPAPVAAPQAPAAAAVARPVAAAKPAVAAKPAAAPKAAAPAAGKPLPAAAKAPASDEVGEWESF</sequence>
<evidence type="ECO:0000313" key="9">
    <source>
        <dbReference type="EMBL" id="RFP77996.1"/>
    </source>
</evidence>
<dbReference type="GO" id="GO:0006935">
    <property type="term" value="P:chemotaxis"/>
    <property type="evidence" value="ECO:0007669"/>
    <property type="project" value="InterPro"/>
</dbReference>
<dbReference type="InterPro" id="IPR004089">
    <property type="entry name" value="MCPsignal_dom"/>
</dbReference>
<dbReference type="CDD" id="cd11386">
    <property type="entry name" value="MCP_signal"/>
    <property type="match status" value="1"/>
</dbReference>
<evidence type="ECO:0000256" key="4">
    <source>
        <dbReference type="PROSITE-ProRule" id="PRU00284"/>
    </source>
</evidence>
<dbReference type="EMBL" id="QVLS01000008">
    <property type="protein sequence ID" value="RFP77996.1"/>
    <property type="molecule type" value="Genomic_DNA"/>
</dbReference>
<dbReference type="PROSITE" id="PS50111">
    <property type="entry name" value="CHEMOTAXIS_TRANSDUC_2"/>
    <property type="match status" value="1"/>
</dbReference>
<keyword evidence="2" id="KW-0488">Methylation</keyword>
<keyword evidence="6" id="KW-0472">Membrane</keyword>
<comment type="subcellular location">
    <subcellularLocation>
        <location evidence="1">Membrane</location>
    </subcellularLocation>
</comment>
<dbReference type="GO" id="GO:0004888">
    <property type="term" value="F:transmembrane signaling receptor activity"/>
    <property type="evidence" value="ECO:0007669"/>
    <property type="project" value="InterPro"/>
</dbReference>
<reference evidence="9 10" key="1">
    <citation type="submission" date="2018-08" db="EMBL/GenBank/DDBJ databases">
        <title>Hydrogenophaga sp. LA-38 isolated from sludge.</title>
        <authorList>
            <person name="Im W.-T."/>
        </authorList>
    </citation>
    <scope>NUCLEOTIDE SEQUENCE [LARGE SCALE GENOMIC DNA]</scope>
    <source>
        <strain evidence="9 10">LA-38</strain>
    </source>
</reference>
<evidence type="ECO:0000256" key="1">
    <source>
        <dbReference type="ARBA" id="ARBA00004370"/>
    </source>
</evidence>
<dbReference type="SUPFAM" id="SSF58104">
    <property type="entry name" value="Methyl-accepting chemotaxis protein (MCP) signaling domain"/>
    <property type="match status" value="1"/>
</dbReference>
<feature type="domain" description="HAMP" evidence="8">
    <location>
        <begin position="213"/>
        <end position="265"/>
    </location>
</feature>
<evidence type="ECO:0000313" key="10">
    <source>
        <dbReference type="Proteomes" id="UP000261931"/>
    </source>
</evidence>
<dbReference type="InterPro" id="IPR004090">
    <property type="entry name" value="Chemotax_Me-accpt_rcpt"/>
</dbReference>
<feature type="region of interest" description="Disordered" evidence="5">
    <location>
        <begin position="523"/>
        <end position="544"/>
    </location>
</feature>
<dbReference type="PRINTS" id="PR00260">
    <property type="entry name" value="CHEMTRNSDUCR"/>
</dbReference>
<feature type="compositionally biased region" description="Basic and acidic residues" evidence="5">
    <location>
        <begin position="528"/>
        <end position="537"/>
    </location>
</feature>
<dbReference type="FunFam" id="1.10.287.950:FF:000001">
    <property type="entry name" value="Methyl-accepting chemotaxis sensory transducer"/>
    <property type="match status" value="1"/>
</dbReference>